<reference evidence="4 5" key="1">
    <citation type="journal article" date="2018" name="J. Microbiol.">
        <title>Salicibibacter kimchii gen. nov., sp. nov., a moderately halophilic and alkalitolerant bacterium in the family Bacillaceae, isolated from kimchi.</title>
        <authorList>
            <person name="Jang J.Y."/>
            <person name="Oh Y.J."/>
            <person name="Lim S.K."/>
            <person name="Park H.K."/>
            <person name="Lee C."/>
            <person name="Kim J.Y."/>
            <person name="Lee M.A."/>
            <person name="Choi H.J."/>
        </authorList>
    </citation>
    <scope>NUCLEOTIDE SEQUENCE [LARGE SCALE GENOMIC DNA]</scope>
    <source>
        <strain evidence="4 5">NKC1-1</strain>
    </source>
</reference>
<gene>
    <name evidence="4" type="ORF">DT065_15885</name>
</gene>
<feature type="region of interest" description="Disordered" evidence="1">
    <location>
        <begin position="22"/>
        <end position="97"/>
    </location>
</feature>
<accession>A0A345C2A4</accession>
<dbReference type="Proteomes" id="UP000252100">
    <property type="component" value="Chromosome"/>
</dbReference>
<feature type="region of interest" description="Disordered" evidence="1">
    <location>
        <begin position="216"/>
        <end position="239"/>
    </location>
</feature>
<dbReference type="Pfam" id="PF10646">
    <property type="entry name" value="Germane"/>
    <property type="match status" value="1"/>
</dbReference>
<feature type="chain" id="PRO_5039363528" evidence="2">
    <location>
        <begin position="24"/>
        <end position="239"/>
    </location>
</feature>
<name>A0A345C2A4_9BACI</name>
<evidence type="ECO:0000256" key="2">
    <source>
        <dbReference type="SAM" id="SignalP"/>
    </source>
</evidence>
<dbReference type="OrthoDB" id="1954033at2"/>
<organism evidence="4 5">
    <name type="scientific">Salicibibacter kimchii</name>
    <dbReference type="NCBI Taxonomy" id="2099786"/>
    <lineage>
        <taxon>Bacteria</taxon>
        <taxon>Bacillati</taxon>
        <taxon>Bacillota</taxon>
        <taxon>Bacilli</taxon>
        <taxon>Bacillales</taxon>
        <taxon>Bacillaceae</taxon>
        <taxon>Salicibibacter</taxon>
    </lineage>
</organism>
<feature type="domain" description="GerMN" evidence="3">
    <location>
        <begin position="129"/>
        <end position="216"/>
    </location>
</feature>
<dbReference type="KEGG" id="rue:DT065_15885"/>
<protein>
    <submittedName>
        <fullName evidence="4">Spore gernimation protein GerM</fullName>
    </submittedName>
</protein>
<evidence type="ECO:0000313" key="5">
    <source>
        <dbReference type="Proteomes" id="UP000252100"/>
    </source>
</evidence>
<dbReference type="EMBL" id="CP031092">
    <property type="protein sequence ID" value="AXF57335.1"/>
    <property type="molecule type" value="Genomic_DNA"/>
</dbReference>
<evidence type="ECO:0000313" key="4">
    <source>
        <dbReference type="EMBL" id="AXF57335.1"/>
    </source>
</evidence>
<dbReference type="SMART" id="SM00909">
    <property type="entry name" value="Germane"/>
    <property type="match status" value="1"/>
</dbReference>
<feature type="signal peptide" evidence="2">
    <location>
        <begin position="1"/>
        <end position="23"/>
    </location>
</feature>
<evidence type="ECO:0000259" key="3">
    <source>
        <dbReference type="SMART" id="SM00909"/>
    </source>
</evidence>
<dbReference type="InterPro" id="IPR019606">
    <property type="entry name" value="GerMN"/>
</dbReference>
<dbReference type="RefSeq" id="WP_114375056.1">
    <property type="nucleotide sequence ID" value="NZ_CP031092.1"/>
</dbReference>
<feature type="compositionally biased region" description="Acidic residues" evidence="1">
    <location>
        <begin position="67"/>
        <end position="97"/>
    </location>
</feature>
<dbReference type="AlphaFoldDB" id="A0A345C2A4"/>
<sequence length="239" mass="25730">MKRPLIFAVTAAMALTLSACSDAEDDSADDNGQEVPAETDEGTDDDSENGEESVEEPENGDNGAEGTSDDDNGTENGTEDEGTEEDGTEGTDEDGTATEEVDLLFFDEEAMNMYRESRTVTADSSEELPVAAVEEWLNGPESDELTAILADEGVEVQYVEDQNGTAHISFSPEVTNANFGSSAEVGFLDQVAHIMAQFGYDSTQFLLDGEIEESLFGHSDTSEPYTPDDDLEHYDEIDG</sequence>
<evidence type="ECO:0000256" key="1">
    <source>
        <dbReference type="SAM" id="MobiDB-lite"/>
    </source>
</evidence>
<keyword evidence="5" id="KW-1185">Reference proteome</keyword>
<dbReference type="PROSITE" id="PS51257">
    <property type="entry name" value="PROKAR_LIPOPROTEIN"/>
    <property type="match status" value="1"/>
</dbReference>
<proteinExistence type="predicted"/>
<feature type="compositionally biased region" description="Acidic residues" evidence="1">
    <location>
        <begin position="22"/>
        <end position="59"/>
    </location>
</feature>
<keyword evidence="2" id="KW-0732">Signal</keyword>